<gene>
    <name evidence="1" type="ORF">IEQ34_006947</name>
</gene>
<protein>
    <submittedName>
        <fullName evidence="1">Uncharacterized protein</fullName>
    </submittedName>
</protein>
<evidence type="ECO:0000313" key="1">
    <source>
        <dbReference type="EMBL" id="KAH0464161.1"/>
    </source>
</evidence>
<name>A0AAV7H518_DENCH</name>
<dbReference type="Proteomes" id="UP000775213">
    <property type="component" value="Unassembled WGS sequence"/>
</dbReference>
<sequence>MNGKSTRAQIYLNRFELEETGRVKKDFLCSEMNDSLKLRNYPISLISFGEDYFAAPNRRKKQCRQTAKRSSIDGLVKARKLATGRTEDNTLNSGTEI</sequence>
<organism evidence="1 2">
    <name type="scientific">Dendrobium chrysotoxum</name>
    <name type="common">Orchid</name>
    <dbReference type="NCBI Taxonomy" id="161865"/>
    <lineage>
        <taxon>Eukaryota</taxon>
        <taxon>Viridiplantae</taxon>
        <taxon>Streptophyta</taxon>
        <taxon>Embryophyta</taxon>
        <taxon>Tracheophyta</taxon>
        <taxon>Spermatophyta</taxon>
        <taxon>Magnoliopsida</taxon>
        <taxon>Liliopsida</taxon>
        <taxon>Asparagales</taxon>
        <taxon>Orchidaceae</taxon>
        <taxon>Epidendroideae</taxon>
        <taxon>Malaxideae</taxon>
        <taxon>Dendrobiinae</taxon>
        <taxon>Dendrobium</taxon>
    </lineage>
</organism>
<comment type="caution">
    <text evidence="1">The sequence shown here is derived from an EMBL/GenBank/DDBJ whole genome shotgun (WGS) entry which is preliminary data.</text>
</comment>
<keyword evidence="2" id="KW-1185">Reference proteome</keyword>
<reference evidence="1 2" key="1">
    <citation type="journal article" date="2021" name="Hortic Res">
        <title>Chromosome-scale assembly of the Dendrobium chrysotoxum genome enhances the understanding of orchid evolution.</title>
        <authorList>
            <person name="Zhang Y."/>
            <person name="Zhang G.Q."/>
            <person name="Zhang D."/>
            <person name="Liu X.D."/>
            <person name="Xu X.Y."/>
            <person name="Sun W.H."/>
            <person name="Yu X."/>
            <person name="Zhu X."/>
            <person name="Wang Z.W."/>
            <person name="Zhao X."/>
            <person name="Zhong W.Y."/>
            <person name="Chen H."/>
            <person name="Yin W.L."/>
            <person name="Huang T."/>
            <person name="Niu S.C."/>
            <person name="Liu Z.J."/>
        </authorList>
    </citation>
    <scope>NUCLEOTIDE SEQUENCE [LARGE SCALE GENOMIC DNA]</scope>
    <source>
        <strain evidence="1">Lindl</strain>
    </source>
</reference>
<evidence type="ECO:0000313" key="2">
    <source>
        <dbReference type="Proteomes" id="UP000775213"/>
    </source>
</evidence>
<proteinExistence type="predicted"/>
<accession>A0AAV7H518</accession>
<dbReference type="AlphaFoldDB" id="A0AAV7H518"/>
<dbReference type="EMBL" id="JAGFBR010000007">
    <property type="protein sequence ID" value="KAH0464161.1"/>
    <property type="molecule type" value="Genomic_DNA"/>
</dbReference>